<evidence type="ECO:0000256" key="1">
    <source>
        <dbReference type="SAM" id="MobiDB-lite"/>
    </source>
</evidence>
<proteinExistence type="predicted"/>
<evidence type="ECO:0000313" key="3">
    <source>
        <dbReference type="Proteomes" id="UP000826656"/>
    </source>
</evidence>
<name>A0ABQ7W0R0_SOLTU</name>
<protein>
    <submittedName>
        <fullName evidence="2">Uncharacterized protein</fullName>
    </submittedName>
</protein>
<gene>
    <name evidence="2" type="ORF">KY290_010775</name>
</gene>
<comment type="caution">
    <text evidence="2">The sequence shown here is derived from an EMBL/GenBank/DDBJ whole genome shotgun (WGS) entry which is preliminary data.</text>
</comment>
<feature type="region of interest" description="Disordered" evidence="1">
    <location>
        <begin position="30"/>
        <end position="114"/>
    </location>
</feature>
<accession>A0ABQ7W0R0</accession>
<sequence>MNPHPRGVGPSTGHGPLSWVDYFRAGSRAVLGSSSSPLNTPTQQPVRPFQQPPMRQPSIGHASTLCADTSKVKGRKKQQPTARASSTATAWAASTSTARPTSSPVGMSLASSVGRKRTRDVGFDVYTDIQSGRQVINEDQVKALSQVGKDAITGNQLQQLSKKKVQSKSKGKWVP</sequence>
<feature type="compositionally biased region" description="Low complexity" evidence="1">
    <location>
        <begin position="80"/>
        <end position="104"/>
    </location>
</feature>
<feature type="compositionally biased region" description="Polar residues" evidence="1">
    <location>
        <begin position="32"/>
        <end position="45"/>
    </location>
</feature>
<evidence type="ECO:0000313" key="2">
    <source>
        <dbReference type="EMBL" id="KAH0773638.1"/>
    </source>
</evidence>
<keyword evidence="3" id="KW-1185">Reference proteome</keyword>
<reference evidence="2 3" key="1">
    <citation type="journal article" date="2021" name="bioRxiv">
        <title>Chromosome-scale and haplotype-resolved genome assembly of a tetraploid potato cultivar.</title>
        <authorList>
            <person name="Sun H."/>
            <person name="Jiao W.-B."/>
            <person name="Krause K."/>
            <person name="Campoy J.A."/>
            <person name="Goel M."/>
            <person name="Folz-Donahue K."/>
            <person name="Kukat C."/>
            <person name="Huettel B."/>
            <person name="Schneeberger K."/>
        </authorList>
    </citation>
    <scope>NUCLEOTIDE SEQUENCE [LARGE SCALE GENOMIC DNA]</scope>
    <source>
        <strain evidence="2">SolTubOtavaFocal</strain>
        <tissue evidence="2">Leaves</tissue>
    </source>
</reference>
<organism evidence="2 3">
    <name type="scientific">Solanum tuberosum</name>
    <name type="common">Potato</name>
    <dbReference type="NCBI Taxonomy" id="4113"/>
    <lineage>
        <taxon>Eukaryota</taxon>
        <taxon>Viridiplantae</taxon>
        <taxon>Streptophyta</taxon>
        <taxon>Embryophyta</taxon>
        <taxon>Tracheophyta</taxon>
        <taxon>Spermatophyta</taxon>
        <taxon>Magnoliopsida</taxon>
        <taxon>eudicotyledons</taxon>
        <taxon>Gunneridae</taxon>
        <taxon>Pentapetalae</taxon>
        <taxon>asterids</taxon>
        <taxon>lamiids</taxon>
        <taxon>Solanales</taxon>
        <taxon>Solanaceae</taxon>
        <taxon>Solanoideae</taxon>
        <taxon>Solaneae</taxon>
        <taxon>Solanum</taxon>
    </lineage>
</organism>
<dbReference type="EMBL" id="JAIVGD010000005">
    <property type="protein sequence ID" value="KAH0773638.1"/>
    <property type="molecule type" value="Genomic_DNA"/>
</dbReference>
<dbReference type="Proteomes" id="UP000826656">
    <property type="component" value="Unassembled WGS sequence"/>
</dbReference>